<accession>A0A812N340</accession>
<dbReference type="EMBL" id="CAJNJA010012030">
    <property type="protein sequence ID" value="CAE7286466.1"/>
    <property type="molecule type" value="Genomic_DNA"/>
</dbReference>
<gene>
    <name evidence="1" type="ORF">SNEC2469_LOCUS7001</name>
</gene>
<keyword evidence="2" id="KW-1185">Reference proteome</keyword>
<reference evidence="1" key="1">
    <citation type="submission" date="2021-02" db="EMBL/GenBank/DDBJ databases">
        <authorList>
            <person name="Dougan E. K."/>
            <person name="Rhodes N."/>
            <person name="Thang M."/>
            <person name="Chan C."/>
        </authorList>
    </citation>
    <scope>NUCLEOTIDE SEQUENCE</scope>
</reference>
<sequence length="579" mass="66558">TDLSGSLLVFCESHNPKDRGNAWLFPPGTLRYVQKASQDKSTCYFVWDDLDEDARWVRQRKVQGLRVHPSEHDAIVTRRKQGRLEENVELFDDWLLRHASDPRVQLILEGPVLETEVELHEEPGVEPAPLSHRTLQRMELDSCDEEEPEDDGQTRRFCGEDGTGTFLEFLRRRVLQHLDPRRIRFMDPRELGDPDDEELRIRFQSLLQKPMPRDLEEQKADELGLAATKRPMKQWVKQALGSPTVPSWEAFFGASSELLYYSPHIRGDFVPFLACVLKPPEAKRRQGVLLEFFQHLYCGKVSDAFAMLRQDGGARSCLRVRSALHLRPDQKSYKRRQDVRRLIPVHCAPVDRFLKARNSDPPRTWISDLAQQVKKGGAEDVVRAAQSWYLRSVEAFLSNPKAQDVEGDYFVAWLRECHREIHDDIDTSDPALLRSRDRVPSLSNPTKYHNLRGIHIPGFEDAMAEIVSFDPDAGKPTTKRQRVLAKIIIDVFQLRMVDLAAILLVSDRVLQARIGTEVVVILYAGSDHASAVESFFRERGFRGDHLPRAGRVGKDYWYPDEPRGLQLPSYLHDFGDLFS</sequence>
<organism evidence="1 2">
    <name type="scientific">Symbiodinium necroappetens</name>
    <dbReference type="NCBI Taxonomy" id="1628268"/>
    <lineage>
        <taxon>Eukaryota</taxon>
        <taxon>Sar</taxon>
        <taxon>Alveolata</taxon>
        <taxon>Dinophyceae</taxon>
        <taxon>Suessiales</taxon>
        <taxon>Symbiodiniaceae</taxon>
        <taxon>Symbiodinium</taxon>
    </lineage>
</organism>
<evidence type="ECO:0000313" key="2">
    <source>
        <dbReference type="Proteomes" id="UP000601435"/>
    </source>
</evidence>
<dbReference type="AlphaFoldDB" id="A0A812N340"/>
<feature type="non-terminal residue" evidence="1">
    <location>
        <position position="1"/>
    </location>
</feature>
<proteinExistence type="predicted"/>
<dbReference type="OrthoDB" id="410301at2759"/>
<dbReference type="Proteomes" id="UP000601435">
    <property type="component" value="Unassembled WGS sequence"/>
</dbReference>
<name>A0A812N340_9DINO</name>
<evidence type="ECO:0000313" key="1">
    <source>
        <dbReference type="EMBL" id="CAE7286466.1"/>
    </source>
</evidence>
<comment type="caution">
    <text evidence="1">The sequence shown here is derived from an EMBL/GenBank/DDBJ whole genome shotgun (WGS) entry which is preliminary data.</text>
</comment>
<protein>
    <submittedName>
        <fullName evidence="1">Uncharacterized protein</fullName>
    </submittedName>
</protein>